<reference evidence="1 2" key="1">
    <citation type="journal article" date="2021" name="ACS Chem. Biol.">
        <title>Genomic-Led Discovery of a Novel Glycopeptide Antibiotic by Nonomuraea coxensis DSM 45129.</title>
        <authorList>
            <person name="Yushchuk O."/>
            <person name="Vior N.M."/>
            <person name="Andreo-Vidal A."/>
            <person name="Berini F."/>
            <person name="Ruckert C."/>
            <person name="Busche T."/>
            <person name="Binda E."/>
            <person name="Kalinowski J."/>
            <person name="Truman A.W."/>
            <person name="Marinelli F."/>
        </authorList>
    </citation>
    <scope>NUCLEOTIDE SEQUENCE [LARGE SCALE GENOMIC DNA]</scope>
    <source>
        <strain evidence="1 2">DSM 45129</strain>
    </source>
</reference>
<accession>A0ABX8UFD2</accession>
<protein>
    <submittedName>
        <fullName evidence="1">Uncharacterized protein</fullName>
    </submittedName>
</protein>
<organism evidence="1 2">
    <name type="scientific">Nonomuraea coxensis DSM 45129</name>
    <dbReference type="NCBI Taxonomy" id="1122611"/>
    <lineage>
        <taxon>Bacteria</taxon>
        <taxon>Bacillati</taxon>
        <taxon>Actinomycetota</taxon>
        <taxon>Actinomycetes</taxon>
        <taxon>Streptosporangiales</taxon>
        <taxon>Streptosporangiaceae</taxon>
        <taxon>Nonomuraea</taxon>
    </lineage>
</organism>
<evidence type="ECO:0000313" key="2">
    <source>
        <dbReference type="Proteomes" id="UP000824681"/>
    </source>
</evidence>
<dbReference type="RefSeq" id="WP_020547388.1">
    <property type="nucleotide sequence ID" value="NZ_CP068985.1"/>
</dbReference>
<name>A0ABX8UFD2_9ACTN</name>
<keyword evidence="2" id="KW-1185">Reference proteome</keyword>
<proteinExistence type="predicted"/>
<evidence type="ECO:0000313" key="1">
    <source>
        <dbReference type="EMBL" id="QYC45481.1"/>
    </source>
</evidence>
<gene>
    <name evidence="1" type="ORF">Nocox_39690</name>
</gene>
<dbReference type="Proteomes" id="UP000824681">
    <property type="component" value="Chromosome"/>
</dbReference>
<sequence>MSDWRNDAVVSVVNAKANGMSATALMHYVQELLGERFGPVAATAVLNEAFGIPVYVMQRALGWHGFGQGGNMTDGELEGLLAPWLYRG</sequence>
<dbReference type="EMBL" id="CP068985">
    <property type="protein sequence ID" value="QYC45481.1"/>
    <property type="molecule type" value="Genomic_DNA"/>
</dbReference>